<dbReference type="NCBIfam" id="TIGR01200">
    <property type="entry name" value="GLPGLI"/>
    <property type="match status" value="1"/>
</dbReference>
<keyword evidence="1" id="KW-0732">Signal</keyword>
<sequence length="244" mass="27497">MKQILSFVVFFLSGMFANAQTFHPAVKIEFEKVVYVRQQMKELASDWFDIIKDRLPEKAVSYYEFIGDTLHSIYRQTKEAVIPQNMWYQGTGEGNVVYNDYALGQTITKKPVAEETFLINDSLTKIRWKLTNDTRTIAGYDCKKAIGFIDDTLAVFAFYTDEILITGGPESIHGLPGMVLGLGVPRLHASWFATKVETNGVPLAGIKPETKGRKSTRGAMMATLDNILKNWGKYGSAMRLNYVL</sequence>
<keyword evidence="3" id="KW-1185">Reference proteome</keyword>
<accession>A0A5B8UEN0</accession>
<dbReference type="Pfam" id="PF22252">
    <property type="entry name" value="PNGase_F-II_N"/>
    <property type="match status" value="1"/>
</dbReference>
<proteinExistence type="predicted"/>
<dbReference type="KEGG" id="fgg:FSB75_03595"/>
<dbReference type="RefSeq" id="WP_146782889.1">
    <property type="nucleotide sequence ID" value="NZ_BAABIO010000006.1"/>
</dbReference>
<gene>
    <name evidence="2" type="ORF">FSB75_03595</name>
</gene>
<name>A0A5B8UEN0_9BACT</name>
<feature type="signal peptide" evidence="1">
    <location>
        <begin position="1"/>
        <end position="19"/>
    </location>
</feature>
<evidence type="ECO:0000256" key="1">
    <source>
        <dbReference type="SAM" id="SignalP"/>
    </source>
</evidence>
<protein>
    <submittedName>
        <fullName evidence="2">GLPGLI family protein</fullName>
    </submittedName>
</protein>
<evidence type="ECO:0000313" key="2">
    <source>
        <dbReference type="EMBL" id="QEC55024.1"/>
    </source>
</evidence>
<feature type="chain" id="PRO_5022933615" evidence="1">
    <location>
        <begin position="20"/>
        <end position="244"/>
    </location>
</feature>
<dbReference type="Proteomes" id="UP000321204">
    <property type="component" value="Chromosome"/>
</dbReference>
<dbReference type="InterPro" id="IPR005901">
    <property type="entry name" value="GLPGLI"/>
</dbReference>
<dbReference type="EMBL" id="CP042433">
    <property type="protein sequence ID" value="QEC55024.1"/>
    <property type="molecule type" value="Genomic_DNA"/>
</dbReference>
<organism evidence="2 3">
    <name type="scientific">Flavisolibacter ginsenosidimutans</name>
    <dbReference type="NCBI Taxonomy" id="661481"/>
    <lineage>
        <taxon>Bacteria</taxon>
        <taxon>Pseudomonadati</taxon>
        <taxon>Bacteroidota</taxon>
        <taxon>Chitinophagia</taxon>
        <taxon>Chitinophagales</taxon>
        <taxon>Chitinophagaceae</taxon>
        <taxon>Flavisolibacter</taxon>
    </lineage>
</organism>
<dbReference type="AlphaFoldDB" id="A0A5B8UEN0"/>
<dbReference type="OrthoDB" id="1440774at2"/>
<reference evidence="2 3" key="1">
    <citation type="journal article" date="2015" name="Int. J. Syst. Evol. Microbiol.">
        <title>Flavisolibacter ginsenosidimutans sp. nov., with ginsenoside-converting activity isolated from soil used for cultivating ginseng.</title>
        <authorList>
            <person name="Zhao Y."/>
            <person name="Liu Q."/>
            <person name="Kang M.S."/>
            <person name="Jin F."/>
            <person name="Yu H."/>
            <person name="Im W.T."/>
        </authorList>
    </citation>
    <scope>NUCLEOTIDE SEQUENCE [LARGE SCALE GENOMIC DNA]</scope>
    <source>
        <strain evidence="2 3">Gsoil 636</strain>
    </source>
</reference>
<evidence type="ECO:0000313" key="3">
    <source>
        <dbReference type="Proteomes" id="UP000321204"/>
    </source>
</evidence>